<feature type="repeat" description="PPR" evidence="1">
    <location>
        <begin position="767"/>
        <end position="801"/>
    </location>
</feature>
<feature type="repeat" description="PPR" evidence="1">
    <location>
        <begin position="727"/>
        <end position="757"/>
    </location>
</feature>
<feature type="compositionally biased region" description="Low complexity" evidence="2">
    <location>
        <begin position="156"/>
        <end position="166"/>
    </location>
</feature>
<dbReference type="GO" id="GO:0005739">
    <property type="term" value="C:mitochondrion"/>
    <property type="evidence" value="ECO:0007669"/>
    <property type="project" value="TreeGrafter"/>
</dbReference>
<evidence type="ECO:0000256" key="2">
    <source>
        <dbReference type="SAM" id="MobiDB-lite"/>
    </source>
</evidence>
<reference evidence="3 4" key="1">
    <citation type="journal article" date="2019" name="Nat. Ecol. Evol.">
        <title>Megaphylogeny resolves global patterns of mushroom evolution.</title>
        <authorList>
            <person name="Varga T."/>
            <person name="Krizsan K."/>
            <person name="Foldi C."/>
            <person name="Dima B."/>
            <person name="Sanchez-Garcia M."/>
            <person name="Sanchez-Ramirez S."/>
            <person name="Szollosi G.J."/>
            <person name="Szarkandi J.G."/>
            <person name="Papp V."/>
            <person name="Albert L."/>
            <person name="Andreopoulos W."/>
            <person name="Angelini C."/>
            <person name="Antonin V."/>
            <person name="Barry K.W."/>
            <person name="Bougher N.L."/>
            <person name="Buchanan P."/>
            <person name="Buyck B."/>
            <person name="Bense V."/>
            <person name="Catcheside P."/>
            <person name="Chovatia M."/>
            <person name="Cooper J."/>
            <person name="Damon W."/>
            <person name="Desjardin D."/>
            <person name="Finy P."/>
            <person name="Geml J."/>
            <person name="Haridas S."/>
            <person name="Hughes K."/>
            <person name="Justo A."/>
            <person name="Karasinski D."/>
            <person name="Kautmanova I."/>
            <person name="Kiss B."/>
            <person name="Kocsube S."/>
            <person name="Kotiranta H."/>
            <person name="LaButti K.M."/>
            <person name="Lechner B.E."/>
            <person name="Liimatainen K."/>
            <person name="Lipzen A."/>
            <person name="Lukacs Z."/>
            <person name="Mihaltcheva S."/>
            <person name="Morgado L.N."/>
            <person name="Niskanen T."/>
            <person name="Noordeloos M.E."/>
            <person name="Ohm R.A."/>
            <person name="Ortiz-Santana B."/>
            <person name="Ovrebo C."/>
            <person name="Racz N."/>
            <person name="Riley R."/>
            <person name="Savchenko A."/>
            <person name="Shiryaev A."/>
            <person name="Soop K."/>
            <person name="Spirin V."/>
            <person name="Szebenyi C."/>
            <person name="Tomsovsky M."/>
            <person name="Tulloss R.E."/>
            <person name="Uehling J."/>
            <person name="Grigoriev I.V."/>
            <person name="Vagvolgyi C."/>
            <person name="Papp T."/>
            <person name="Martin F.M."/>
            <person name="Miettinen O."/>
            <person name="Hibbett D.S."/>
            <person name="Nagy L.G."/>
        </authorList>
    </citation>
    <scope>NUCLEOTIDE SEQUENCE [LARGE SCALE GENOMIC DNA]</scope>
    <source>
        <strain evidence="3 4">CBS 962.96</strain>
    </source>
</reference>
<organism evidence="3 4">
    <name type="scientific">Dendrothele bispora (strain CBS 962.96)</name>
    <dbReference type="NCBI Taxonomy" id="1314807"/>
    <lineage>
        <taxon>Eukaryota</taxon>
        <taxon>Fungi</taxon>
        <taxon>Dikarya</taxon>
        <taxon>Basidiomycota</taxon>
        <taxon>Agaricomycotina</taxon>
        <taxon>Agaricomycetes</taxon>
        <taxon>Agaricomycetidae</taxon>
        <taxon>Agaricales</taxon>
        <taxon>Agaricales incertae sedis</taxon>
        <taxon>Dendrothele</taxon>
    </lineage>
</organism>
<feature type="repeat" description="PPR" evidence="1">
    <location>
        <begin position="851"/>
        <end position="885"/>
    </location>
</feature>
<dbReference type="InterPro" id="IPR002885">
    <property type="entry name" value="PPR_rpt"/>
</dbReference>
<evidence type="ECO:0008006" key="5">
    <source>
        <dbReference type="Google" id="ProtNLM"/>
    </source>
</evidence>
<dbReference type="InterPro" id="IPR011990">
    <property type="entry name" value="TPR-like_helical_dom_sf"/>
</dbReference>
<protein>
    <recommendedName>
        <fullName evidence="5">Pentacotripeptide-repeat region of PRORP domain-containing protein</fullName>
    </recommendedName>
</protein>
<dbReference type="PANTHER" id="PTHR47934">
    <property type="entry name" value="PENTATRICOPEPTIDE REPEAT-CONTAINING PROTEIN PET309, MITOCHONDRIAL"/>
    <property type="match status" value="1"/>
</dbReference>
<feature type="region of interest" description="Disordered" evidence="2">
    <location>
        <begin position="110"/>
        <end position="182"/>
    </location>
</feature>
<dbReference type="SUPFAM" id="SSF48452">
    <property type="entry name" value="TPR-like"/>
    <property type="match status" value="1"/>
</dbReference>
<dbReference type="AlphaFoldDB" id="A0A4S8MYB6"/>
<dbReference type="PANTHER" id="PTHR47934:SF6">
    <property type="entry name" value="MITOCHONDRIAL GROUP I INTRON SPLICING FACTOR CCM1-RELATED"/>
    <property type="match status" value="1"/>
</dbReference>
<dbReference type="InterPro" id="IPR051114">
    <property type="entry name" value="Mito_RNA_Proc_CCM1"/>
</dbReference>
<dbReference type="Gene3D" id="1.25.40.10">
    <property type="entry name" value="Tetratricopeptide repeat domain"/>
    <property type="match status" value="3"/>
</dbReference>
<dbReference type="Pfam" id="PF01535">
    <property type="entry name" value="PPR"/>
    <property type="match status" value="2"/>
</dbReference>
<dbReference type="OrthoDB" id="185373at2759"/>
<feature type="compositionally biased region" description="Basic residues" evidence="2">
    <location>
        <begin position="118"/>
        <end position="133"/>
    </location>
</feature>
<dbReference type="Proteomes" id="UP000297245">
    <property type="component" value="Unassembled WGS sequence"/>
</dbReference>
<dbReference type="GO" id="GO:0006396">
    <property type="term" value="P:RNA processing"/>
    <property type="evidence" value="ECO:0007669"/>
    <property type="project" value="TreeGrafter"/>
</dbReference>
<dbReference type="GO" id="GO:0007005">
    <property type="term" value="P:mitochondrion organization"/>
    <property type="evidence" value="ECO:0007669"/>
    <property type="project" value="TreeGrafter"/>
</dbReference>
<dbReference type="GO" id="GO:0003729">
    <property type="term" value="F:mRNA binding"/>
    <property type="evidence" value="ECO:0007669"/>
    <property type="project" value="TreeGrafter"/>
</dbReference>
<proteinExistence type="predicted"/>
<gene>
    <name evidence="3" type="ORF">K435DRAFT_740276</name>
</gene>
<feature type="repeat" description="PPR" evidence="1">
    <location>
        <begin position="583"/>
        <end position="617"/>
    </location>
</feature>
<accession>A0A4S8MYB6</accession>
<name>A0A4S8MYB6_DENBC</name>
<evidence type="ECO:0000313" key="4">
    <source>
        <dbReference type="Proteomes" id="UP000297245"/>
    </source>
</evidence>
<dbReference type="EMBL" id="ML179035">
    <property type="protein sequence ID" value="THV08275.1"/>
    <property type="molecule type" value="Genomic_DNA"/>
</dbReference>
<evidence type="ECO:0000256" key="1">
    <source>
        <dbReference type="PROSITE-ProRule" id="PRU00708"/>
    </source>
</evidence>
<dbReference type="PROSITE" id="PS51375">
    <property type="entry name" value="PPR"/>
    <property type="match status" value="6"/>
</dbReference>
<keyword evidence="4" id="KW-1185">Reference proteome</keyword>
<dbReference type="Pfam" id="PF13041">
    <property type="entry name" value="PPR_2"/>
    <property type="match status" value="2"/>
</dbReference>
<dbReference type="Pfam" id="PF12854">
    <property type="entry name" value="PPR_1"/>
    <property type="match status" value="1"/>
</dbReference>
<evidence type="ECO:0000313" key="3">
    <source>
        <dbReference type="EMBL" id="THV08275.1"/>
    </source>
</evidence>
<feature type="repeat" description="PPR" evidence="1">
    <location>
        <begin position="691"/>
        <end position="726"/>
    </location>
</feature>
<feature type="repeat" description="PPR" evidence="1">
    <location>
        <begin position="618"/>
        <end position="652"/>
    </location>
</feature>
<sequence length="1189" mass="135965">MLEPVAAVILNTVVLCGRSHPERSAPLRSVVKIMKTTSSRSITSDFFIPQPRRVKGKEKATGYTDDVCHVLFPSQCTEWSCNVMVIPKPCRWVIPKELHPTKERLFRRPLLPRSTPSIRRHPSSSRIVGRRSHSVVAQMRHASGMPDTNDDESIPDSEPMPSSYPSSPDPSPSSKPTSSRTNYSTDAKLAIIYRLRGVIRAPTSELDMDKTWKVYDAVIASRAENLLNVPDMLAFCDKVLTFAEIKYDANLDVDTLKEWGRRLRDMASNLEPRIAPMSLYDYWRRCSLARAWALMGQPDDAIGLLDDIRKIPLTYEETSRTIHVYRAIVSSLYLYHGAPAVVDFLVKEWAHIGSYLSKANKWHHTGHSEAGHLLRKTTHELISRIERPQVLFTDRVRQDWDPEHRRILGELLILCYCSQKLPLSALDVYHEMQRLSIGTPINIKLLIVRALVQEDALGLAKELFASVPDTTLFKYYLQTALFLFAHDGDSERAESYYNQLVDQAWVNEVDVAMLLHSYATQGRTEQVCSLFDSFFPFGEDGERLNMPSKLHYSIAIYAHAQIGDVVGINKWLGAMAQARMSPDVYVFTIVLQAFAKRGEMDHVGTVLTQMREHGIPPNVVTYTNIMTLLAHRKDPMGAEVIYKRAVRDGVVPDRRMINALMNAHVESGSWKGVIRVFDYVHSNPKINIRLTIEVYNTLLKAYVLIGAPFRIVLRLFRKLENSQVKPDSYTYALLIQSACDSGKMEIASDIFHEMDQKASWQSHLHIDVYIMTILMAGYLRGHHRRKARAIYEEMQKRGIQPTAVTFRAIIQAYGNERSEKSIQVAEEFVNALMSVEEKPWITPAYGRATALELVYGPLLNGYTKKRQPEEVERVFQEYLDAGGSPTLGTLTALLNTYRKSFNIEACLQLWPQIFELGLKHTTDRPLFDSSDDDDPSRNRLQANILCVPLSIYIDALSSAGMHLEIAAVWKRFQVQGFIFDSHNWNHLAVALIRAGEPVRAFQIIEKVILPYQLQSRQLVRDRDENPNSPLAFDEERDSADVGSHEQRTSTYRRYVNIWRTSRRIRGIVEIEGDPETGEIPDHDNDFAHPLHILHQISPSWNMWCPHRFTLRIFLQALSRLRSGYIIPPAAPGQQMSGRDLEDPQNRQVASETVERIYTECPETVQLLRRFDAQEHKRLGRKYDLKYTYV</sequence>
<feature type="region of interest" description="Disordered" evidence="2">
    <location>
        <begin position="1020"/>
        <end position="1045"/>
    </location>
</feature>
<dbReference type="NCBIfam" id="TIGR00756">
    <property type="entry name" value="PPR"/>
    <property type="match status" value="3"/>
</dbReference>